<keyword evidence="8" id="KW-0472">Membrane</keyword>
<reference evidence="11 12" key="1">
    <citation type="submission" date="2020-06" db="EMBL/GenBank/DDBJ databases">
        <title>Acidovorax antarctica sp. nov., isolated from Corinth ice sheet soil, Antarctic Fields Peninsula.</title>
        <authorList>
            <person name="Xu Q."/>
            <person name="Peng F."/>
        </authorList>
    </citation>
    <scope>NUCLEOTIDE SEQUENCE [LARGE SCALE GENOMIC DNA]</scope>
    <source>
        <strain evidence="11 12">16-35-5</strain>
    </source>
</reference>
<dbReference type="PANTHER" id="PTHR38779">
    <property type="entry name" value="TYPE II SECRETION SYSTEM PROTEIN I-RELATED"/>
    <property type="match status" value="1"/>
</dbReference>
<proteinExistence type="inferred from homology"/>
<dbReference type="NCBIfam" id="TIGR01707">
    <property type="entry name" value="gspI"/>
    <property type="match status" value="1"/>
</dbReference>
<protein>
    <recommendedName>
        <fullName evidence="9">Type II secretion system protein I</fullName>
        <shortName evidence="9">T2SS minor pseudopilin I</shortName>
    </recommendedName>
</protein>
<accession>A0A6N1X4U9</accession>
<comment type="subunit">
    <text evidence="9">Type II secretion is composed of four main components: the outer membrane complex, the inner membrane complex, the cytoplasmic secretion ATPase and the periplasm-spanning pseudopilus.</text>
</comment>
<evidence type="ECO:0000256" key="9">
    <source>
        <dbReference type="RuleBase" id="RU368030"/>
    </source>
</evidence>
<dbReference type="KEGG" id="aant:HUK68_16275"/>
<dbReference type="SUPFAM" id="SSF54523">
    <property type="entry name" value="Pili subunits"/>
    <property type="match status" value="1"/>
</dbReference>
<evidence type="ECO:0000256" key="6">
    <source>
        <dbReference type="ARBA" id="ARBA00022692"/>
    </source>
</evidence>
<comment type="subcellular location">
    <subcellularLocation>
        <location evidence="1 9">Cell inner membrane</location>
        <topology evidence="1 9">Single-pass membrane protein</topology>
    </subcellularLocation>
</comment>
<evidence type="ECO:0000256" key="7">
    <source>
        <dbReference type="ARBA" id="ARBA00022989"/>
    </source>
</evidence>
<dbReference type="Pfam" id="PF02501">
    <property type="entry name" value="T2SSI"/>
    <property type="match status" value="1"/>
</dbReference>
<dbReference type="PANTHER" id="PTHR38779:SF2">
    <property type="entry name" value="TYPE II SECRETION SYSTEM PROTEIN I-RELATED"/>
    <property type="match status" value="1"/>
</dbReference>
<feature type="domain" description="Type II secretion system protein GspI C-terminal" evidence="10">
    <location>
        <begin position="46"/>
        <end position="119"/>
    </location>
</feature>
<dbReference type="EMBL" id="CP054840">
    <property type="protein sequence ID" value="QKV54337.1"/>
    <property type="molecule type" value="Genomic_DNA"/>
</dbReference>
<evidence type="ECO:0000256" key="8">
    <source>
        <dbReference type="ARBA" id="ARBA00023136"/>
    </source>
</evidence>
<evidence type="ECO:0000259" key="10">
    <source>
        <dbReference type="Pfam" id="PF02501"/>
    </source>
</evidence>
<dbReference type="NCBIfam" id="TIGR02532">
    <property type="entry name" value="IV_pilin_GFxxxE"/>
    <property type="match status" value="1"/>
</dbReference>
<evidence type="ECO:0000313" key="11">
    <source>
        <dbReference type="EMBL" id="QKV54337.1"/>
    </source>
</evidence>
<keyword evidence="3" id="KW-1003">Cell membrane</keyword>
<gene>
    <name evidence="11" type="primary">gspI</name>
    <name evidence="11" type="ORF">HUK68_16275</name>
</gene>
<evidence type="ECO:0000256" key="3">
    <source>
        <dbReference type="ARBA" id="ARBA00022475"/>
    </source>
</evidence>
<dbReference type="InterPro" id="IPR003413">
    <property type="entry name" value="T2SS_GspI_C"/>
</dbReference>
<organism evidence="11 12">
    <name type="scientific">Comamonas antarctica</name>
    <dbReference type="NCBI Taxonomy" id="2743470"/>
    <lineage>
        <taxon>Bacteria</taxon>
        <taxon>Pseudomonadati</taxon>
        <taxon>Pseudomonadota</taxon>
        <taxon>Betaproteobacteria</taxon>
        <taxon>Burkholderiales</taxon>
        <taxon>Comamonadaceae</taxon>
        <taxon>Comamonas</taxon>
    </lineage>
</organism>
<dbReference type="AlphaFoldDB" id="A0A6N1X4U9"/>
<dbReference type="GO" id="GO:0015628">
    <property type="term" value="P:protein secretion by the type II secretion system"/>
    <property type="evidence" value="ECO:0007669"/>
    <property type="project" value="UniProtKB-UniRule"/>
</dbReference>
<dbReference type="GO" id="GO:0015627">
    <property type="term" value="C:type II protein secretion system complex"/>
    <property type="evidence" value="ECO:0007669"/>
    <property type="project" value="UniProtKB-UniRule"/>
</dbReference>
<evidence type="ECO:0000256" key="1">
    <source>
        <dbReference type="ARBA" id="ARBA00004377"/>
    </source>
</evidence>
<evidence type="ECO:0000256" key="4">
    <source>
        <dbReference type="ARBA" id="ARBA00022481"/>
    </source>
</evidence>
<keyword evidence="5 9" id="KW-0997">Cell inner membrane</keyword>
<evidence type="ECO:0000256" key="2">
    <source>
        <dbReference type="ARBA" id="ARBA00008358"/>
    </source>
</evidence>
<keyword evidence="7" id="KW-1133">Transmembrane helix</keyword>
<comment type="similarity">
    <text evidence="2 9">Belongs to the GSP I family.</text>
</comment>
<comment type="function">
    <text evidence="9">Component of the type II secretion system required for the energy-dependent secretion of extracellular factors such as proteases and toxins from the periplasm.</text>
</comment>
<sequence length="122" mass="13221">MRPLPRRARGFTLIEVLVALGIVAIALLAGTQATSALTRNAQRQTDMLLGQLCAENELVRMRLSQQMPPVGDSSGTCEQAGKLFNVTLVVRPTPNPSFRRADVKVSDGQYPVLSITSIVGRF</sequence>
<dbReference type="RefSeq" id="WP_175505137.1">
    <property type="nucleotide sequence ID" value="NZ_CP054840.1"/>
</dbReference>
<keyword evidence="12" id="KW-1185">Reference proteome</keyword>
<dbReference type="InterPro" id="IPR012902">
    <property type="entry name" value="N_methyl_site"/>
</dbReference>
<keyword evidence="4 9" id="KW-0488">Methylation</keyword>
<comment type="PTM">
    <text evidence="9">Cleaved by prepilin peptidase.</text>
</comment>
<evidence type="ECO:0000256" key="5">
    <source>
        <dbReference type="ARBA" id="ARBA00022519"/>
    </source>
</evidence>
<name>A0A6N1X4U9_9BURK</name>
<dbReference type="Pfam" id="PF07963">
    <property type="entry name" value="N_methyl"/>
    <property type="match status" value="1"/>
</dbReference>
<dbReference type="Proteomes" id="UP000509579">
    <property type="component" value="Chromosome"/>
</dbReference>
<evidence type="ECO:0000313" key="12">
    <source>
        <dbReference type="Proteomes" id="UP000509579"/>
    </source>
</evidence>
<dbReference type="InterPro" id="IPR045584">
    <property type="entry name" value="Pilin-like"/>
</dbReference>
<dbReference type="InterPro" id="IPR010052">
    <property type="entry name" value="T2SS_protein-GspI"/>
</dbReference>
<dbReference type="GO" id="GO:0005886">
    <property type="term" value="C:plasma membrane"/>
    <property type="evidence" value="ECO:0007669"/>
    <property type="project" value="UniProtKB-SubCell"/>
</dbReference>
<dbReference type="PROSITE" id="PS00409">
    <property type="entry name" value="PROKAR_NTER_METHYL"/>
    <property type="match status" value="1"/>
</dbReference>
<keyword evidence="6" id="KW-0812">Transmembrane</keyword>
<dbReference type="Gene3D" id="3.30.1300.30">
    <property type="entry name" value="GSPII I/J protein-like"/>
    <property type="match status" value="1"/>
</dbReference>